<dbReference type="PANTHER" id="PTHR30143">
    <property type="entry name" value="ACID HYDRATASE"/>
    <property type="match status" value="1"/>
</dbReference>
<dbReference type="GO" id="GO:0008684">
    <property type="term" value="F:2-oxopent-4-enoate hydratase activity"/>
    <property type="evidence" value="ECO:0007669"/>
    <property type="project" value="TreeGrafter"/>
</dbReference>
<protein>
    <recommendedName>
        <fullName evidence="2">Fumarylacetoacetase-like C-terminal domain-containing protein</fullName>
    </recommendedName>
</protein>
<dbReference type="GO" id="GO:0005737">
    <property type="term" value="C:cytoplasm"/>
    <property type="evidence" value="ECO:0007669"/>
    <property type="project" value="TreeGrafter"/>
</dbReference>
<keyword evidence="1" id="KW-0456">Lyase</keyword>
<gene>
    <name evidence="3" type="ORF">DLJ53_19930</name>
</gene>
<dbReference type="OrthoDB" id="9792137at2"/>
<dbReference type="EMBL" id="QHHQ01000004">
    <property type="protein sequence ID" value="RAI00003.1"/>
    <property type="molecule type" value="Genomic_DNA"/>
</dbReference>
<dbReference type="PANTHER" id="PTHR30143:SF0">
    <property type="entry name" value="2-KETO-4-PENTENOATE HYDRATASE"/>
    <property type="match status" value="1"/>
</dbReference>
<dbReference type="AlphaFoldDB" id="A0A8B2NRM7"/>
<evidence type="ECO:0000259" key="2">
    <source>
        <dbReference type="Pfam" id="PF01557"/>
    </source>
</evidence>
<proteinExistence type="predicted"/>
<comment type="caution">
    <text evidence="3">The sequence shown here is derived from an EMBL/GenBank/DDBJ whole genome shotgun (WGS) entry which is preliminary data.</text>
</comment>
<name>A0A8B2NRM7_9HYPH</name>
<dbReference type="InterPro" id="IPR011234">
    <property type="entry name" value="Fumarylacetoacetase-like_C"/>
</dbReference>
<organism evidence="3 4">
    <name type="scientific">Acuticoccus sediminis</name>
    <dbReference type="NCBI Taxonomy" id="2184697"/>
    <lineage>
        <taxon>Bacteria</taxon>
        <taxon>Pseudomonadati</taxon>
        <taxon>Pseudomonadota</taxon>
        <taxon>Alphaproteobacteria</taxon>
        <taxon>Hyphomicrobiales</taxon>
        <taxon>Amorphaceae</taxon>
        <taxon>Acuticoccus</taxon>
    </lineage>
</organism>
<dbReference type="Gene3D" id="3.90.850.10">
    <property type="entry name" value="Fumarylacetoacetase-like, C-terminal domain"/>
    <property type="match status" value="1"/>
</dbReference>
<feature type="domain" description="Fumarylacetoacetase-like C-terminal" evidence="2">
    <location>
        <begin position="90"/>
        <end position="247"/>
    </location>
</feature>
<sequence length="253" mass="26300">MTDAERLAAAFVSGGPLTELAEPPADVAAAYEIQDAMRARLGQPIAGWKLAQTVPPAQAASGLTEPTVSPLLEGMIFPDGTVFGGDRFLSPEAEAEVVLELASTISKPVSADEVRAACAGYRLAIEMADSRYADKPSMGAKAVIADMNSSNALVIGELRPIAEVPTVATGPLTLQLGDGTMLDPLPADWRPNPFEVVAFLSQFATARGHVLEAGAIITTGTHTKPTRTGPGTITATFEGFGSVSCQVPALRNR</sequence>
<evidence type="ECO:0000313" key="4">
    <source>
        <dbReference type="Proteomes" id="UP000249590"/>
    </source>
</evidence>
<accession>A0A8B2NRM7</accession>
<dbReference type="Proteomes" id="UP000249590">
    <property type="component" value="Unassembled WGS sequence"/>
</dbReference>
<dbReference type="InterPro" id="IPR036663">
    <property type="entry name" value="Fumarylacetoacetase_C_sf"/>
</dbReference>
<evidence type="ECO:0000313" key="3">
    <source>
        <dbReference type="EMBL" id="RAI00003.1"/>
    </source>
</evidence>
<dbReference type="Pfam" id="PF01557">
    <property type="entry name" value="FAA_hydrolase"/>
    <property type="match status" value="1"/>
</dbReference>
<dbReference type="SUPFAM" id="SSF56529">
    <property type="entry name" value="FAH"/>
    <property type="match status" value="1"/>
</dbReference>
<keyword evidence="4" id="KW-1185">Reference proteome</keyword>
<evidence type="ECO:0000256" key="1">
    <source>
        <dbReference type="ARBA" id="ARBA00023239"/>
    </source>
</evidence>
<reference evidence="3 4" key="1">
    <citation type="submission" date="2018-05" db="EMBL/GenBank/DDBJ databases">
        <title>Acuticoccus sediminis sp. nov., isolated from deep-sea sediment of Indian Ocean.</title>
        <authorList>
            <person name="Liu X."/>
            <person name="Lai Q."/>
            <person name="Du Y."/>
            <person name="Sun F."/>
            <person name="Zhang X."/>
            <person name="Wang S."/>
            <person name="Shao Z."/>
        </authorList>
    </citation>
    <scope>NUCLEOTIDE SEQUENCE [LARGE SCALE GENOMIC DNA]</scope>
    <source>
        <strain evidence="3 4">PTG4-2</strain>
    </source>
</reference>
<dbReference type="RefSeq" id="WP_111348478.1">
    <property type="nucleotide sequence ID" value="NZ_JAIWKD010000007.1"/>
</dbReference>
<dbReference type="InterPro" id="IPR050772">
    <property type="entry name" value="Hydratase-Decarb/MhpD_sf"/>
</dbReference>